<evidence type="ECO:0008006" key="4">
    <source>
        <dbReference type="Google" id="ProtNLM"/>
    </source>
</evidence>
<proteinExistence type="predicted"/>
<dbReference type="AlphaFoldDB" id="A0A7V5P1H5"/>
<feature type="domain" description="CobE/GbiG C-terminal" evidence="1">
    <location>
        <begin position="197"/>
        <end position="271"/>
    </location>
</feature>
<dbReference type="EMBL" id="DROK01000297">
    <property type="protein sequence ID" value="HHI98173.1"/>
    <property type="molecule type" value="Genomic_DNA"/>
</dbReference>
<comment type="caution">
    <text evidence="3">The sequence shown here is derived from an EMBL/GenBank/DDBJ whole genome shotgun (WGS) entry which is preliminary data.</text>
</comment>
<dbReference type="PANTHER" id="PTHR37477">
    <property type="entry name" value="COBALT-PRECORRIN-5A HYDROLASE"/>
    <property type="match status" value="1"/>
</dbReference>
<sequence>MKGLILWITEEGRLLAEKLVAAGVGEKRPFDRAEVKRAFAQRIPLIFIGACGIAVRTVAPYLRHKSVDPPVLVIDEQGNFVISLLSGHLGGANAWAQEVAEKIGATPVITTASDQHHLPALDSWLSSCGALIKDWQTLKKLQSKFLKEKSLKVFCVPPLKRTPPSPMSLASCPEEADLILTYQDLNYEKPHLVVKALYLGLGFHEEEENLIFKVLQFLKERNISQEAVRVVATLEKRQKNPAFWKLAEKLGAEVRFFSEEALRKTNPPSPSCARKA</sequence>
<protein>
    <recommendedName>
        <fullName evidence="4">Cobalamin biosynthesis protein CbiG</fullName>
    </recommendedName>
</protein>
<dbReference type="PANTHER" id="PTHR37477:SF1">
    <property type="entry name" value="COBALT-PRECORRIN-5A HYDROLASE"/>
    <property type="match status" value="1"/>
</dbReference>
<reference evidence="3" key="1">
    <citation type="journal article" date="2020" name="mSystems">
        <title>Genome- and Community-Level Interaction Insights into Carbon Utilization and Element Cycling Functions of Hydrothermarchaeota in Hydrothermal Sediment.</title>
        <authorList>
            <person name="Zhou Z."/>
            <person name="Liu Y."/>
            <person name="Xu W."/>
            <person name="Pan J."/>
            <person name="Luo Z.H."/>
            <person name="Li M."/>
        </authorList>
    </citation>
    <scope>NUCLEOTIDE SEQUENCE [LARGE SCALE GENOMIC DNA]</scope>
    <source>
        <strain evidence="3">HyVt-533</strain>
    </source>
</reference>
<dbReference type="InterPro" id="IPR021744">
    <property type="entry name" value="CbiG_N"/>
</dbReference>
<dbReference type="InterPro" id="IPR038029">
    <property type="entry name" value="GbiG_N_sf"/>
</dbReference>
<dbReference type="Pfam" id="PF11760">
    <property type="entry name" value="CbiG_N"/>
    <property type="match status" value="1"/>
</dbReference>
<feature type="non-terminal residue" evidence="3">
    <location>
        <position position="276"/>
    </location>
</feature>
<dbReference type="Pfam" id="PF01890">
    <property type="entry name" value="CbiG_C"/>
    <property type="match status" value="1"/>
</dbReference>
<organism evidence="3">
    <name type="scientific">Thermodesulfatator atlanticus</name>
    <dbReference type="NCBI Taxonomy" id="501497"/>
    <lineage>
        <taxon>Bacteria</taxon>
        <taxon>Pseudomonadati</taxon>
        <taxon>Thermodesulfobacteriota</taxon>
        <taxon>Thermodesulfobacteria</taxon>
        <taxon>Thermodesulfobacteriales</taxon>
        <taxon>Thermodesulfatatoraceae</taxon>
        <taxon>Thermodesulfatator</taxon>
    </lineage>
</organism>
<dbReference type="InterPro" id="IPR052553">
    <property type="entry name" value="CbiG_hydrolase"/>
</dbReference>
<dbReference type="InterPro" id="IPR036518">
    <property type="entry name" value="CobE/GbiG_C_sf"/>
</dbReference>
<dbReference type="SUPFAM" id="SSF159672">
    <property type="entry name" value="CbiG N-terminal domain-like"/>
    <property type="match status" value="1"/>
</dbReference>
<gene>
    <name evidence="3" type="ORF">ENJ96_10060</name>
</gene>
<evidence type="ECO:0000259" key="1">
    <source>
        <dbReference type="Pfam" id="PF01890"/>
    </source>
</evidence>
<dbReference type="InterPro" id="IPR002750">
    <property type="entry name" value="CobE/GbiG_C"/>
</dbReference>
<dbReference type="Gene3D" id="3.30.420.180">
    <property type="entry name" value="CobE/GbiG C-terminal domain"/>
    <property type="match status" value="1"/>
</dbReference>
<evidence type="ECO:0000313" key="3">
    <source>
        <dbReference type="EMBL" id="HHI98173.1"/>
    </source>
</evidence>
<name>A0A7V5P1H5_9BACT</name>
<dbReference type="Proteomes" id="UP000886101">
    <property type="component" value="Unassembled WGS sequence"/>
</dbReference>
<dbReference type="SUPFAM" id="SSF159664">
    <property type="entry name" value="CobE/GbiG C-terminal domain-like"/>
    <property type="match status" value="1"/>
</dbReference>
<feature type="domain" description="Cobalamin synthesis G N-terminal" evidence="2">
    <location>
        <begin position="35"/>
        <end position="114"/>
    </location>
</feature>
<accession>A0A7V5P1H5</accession>
<evidence type="ECO:0000259" key="2">
    <source>
        <dbReference type="Pfam" id="PF11760"/>
    </source>
</evidence>
<dbReference type="GO" id="GO:0009236">
    <property type="term" value="P:cobalamin biosynthetic process"/>
    <property type="evidence" value="ECO:0007669"/>
    <property type="project" value="InterPro"/>
</dbReference>
<dbReference type="Gene3D" id="3.40.50.11220">
    <property type="match status" value="1"/>
</dbReference>